<dbReference type="PANTHER" id="PTHR22028">
    <property type="entry name" value="SFI1 SPINDLE BODY DOMAIN-CONTAINING PROTEIN-RELATED"/>
    <property type="match status" value="1"/>
</dbReference>
<gene>
    <name evidence="3" type="ORF">GPM918_LOCUS16944</name>
    <name evidence="4" type="ORF">SRO942_LOCUS16943</name>
</gene>
<dbReference type="GO" id="GO:0019902">
    <property type="term" value="F:phosphatase binding"/>
    <property type="evidence" value="ECO:0007669"/>
    <property type="project" value="TreeGrafter"/>
</dbReference>
<dbReference type="InterPro" id="IPR052270">
    <property type="entry name" value="CACF_protein"/>
</dbReference>
<name>A0A814LDI3_9BILA</name>
<organism evidence="3 5">
    <name type="scientific">Didymodactylos carnosus</name>
    <dbReference type="NCBI Taxonomy" id="1234261"/>
    <lineage>
        <taxon>Eukaryota</taxon>
        <taxon>Metazoa</taxon>
        <taxon>Spiralia</taxon>
        <taxon>Gnathifera</taxon>
        <taxon>Rotifera</taxon>
        <taxon>Eurotatoria</taxon>
        <taxon>Bdelloidea</taxon>
        <taxon>Philodinida</taxon>
        <taxon>Philodinidae</taxon>
        <taxon>Didymodactylos</taxon>
    </lineage>
</organism>
<evidence type="ECO:0008006" key="6">
    <source>
        <dbReference type="Google" id="ProtNLM"/>
    </source>
</evidence>
<evidence type="ECO:0000313" key="3">
    <source>
        <dbReference type="EMBL" id="CAF1064309.1"/>
    </source>
</evidence>
<reference evidence="3" key="1">
    <citation type="submission" date="2021-02" db="EMBL/GenBank/DDBJ databases">
        <authorList>
            <person name="Nowell W R."/>
        </authorList>
    </citation>
    <scope>NUCLEOTIDE SEQUENCE</scope>
</reference>
<evidence type="ECO:0000313" key="4">
    <source>
        <dbReference type="EMBL" id="CAF3832217.1"/>
    </source>
</evidence>
<feature type="coiled-coil region" evidence="1">
    <location>
        <begin position="771"/>
        <end position="798"/>
    </location>
</feature>
<dbReference type="PANTHER" id="PTHR22028:SF4">
    <property type="entry name" value="PROTEIN SFI1 HOMOLOG"/>
    <property type="match status" value="1"/>
</dbReference>
<proteinExistence type="predicted"/>
<comment type="caution">
    <text evidence="3">The sequence shown here is derived from an EMBL/GenBank/DDBJ whole genome shotgun (WGS) entry which is preliminary data.</text>
</comment>
<dbReference type="Proteomes" id="UP000681722">
    <property type="component" value="Unassembled WGS sequence"/>
</dbReference>
<dbReference type="AlphaFoldDB" id="A0A814LDI3"/>
<accession>A0A814LDI3</accession>
<evidence type="ECO:0000313" key="5">
    <source>
        <dbReference type="Proteomes" id="UP000663829"/>
    </source>
</evidence>
<evidence type="ECO:0000256" key="1">
    <source>
        <dbReference type="SAM" id="Coils"/>
    </source>
</evidence>
<dbReference type="EMBL" id="CAJOBC010004548">
    <property type="protein sequence ID" value="CAF3832217.1"/>
    <property type="molecule type" value="Genomic_DNA"/>
</dbReference>
<keyword evidence="5" id="KW-1185">Reference proteome</keyword>
<keyword evidence="1" id="KW-0175">Coiled coil</keyword>
<feature type="compositionally biased region" description="Polar residues" evidence="2">
    <location>
        <begin position="715"/>
        <end position="742"/>
    </location>
</feature>
<evidence type="ECO:0000256" key="2">
    <source>
        <dbReference type="SAM" id="MobiDB-lite"/>
    </source>
</evidence>
<dbReference type="EMBL" id="CAJNOQ010004548">
    <property type="protein sequence ID" value="CAF1064309.1"/>
    <property type="molecule type" value="Genomic_DNA"/>
</dbReference>
<sequence length="842" mass="102796">MQNILLLERVYYNKWKFRLEQREDLLRLGDFRKAEAFYSMKIIIRHWFSWRQYISYCKKEQSRIQVAINYHNSKLIRRYFTMLRSNIHEERYEQLLDANAINFYRTRRLNLYYHHWSQITQTQQQFQLNWRLAIIHREKTIRLNYFRTWLHKGQMKLIENEHNIIAERYYFKCLIRSAWMKWRAIIEEVHNDQHLEQIALQFYYHTLERRVLSSWKLYVIHCHYMKQKYAQANRFYLEHKGREIYYYWKRLTRIHKERMLVVNKKFEQCQRNNIRRVFRLWKMNVDDEHFEREQIILTDNHYNRLLQRKVLLAWNRKINNQSVKNAENEAKLYEHIRQKNLHRMYQVYTHWKQLRDEHLHEKLFLSRAQTYYEKKTLVRCLQQWKEQYNSDMHLKLLERRALWFDRMRLSGRYYYQWKYFYGNEQQLKEKKQNALLFWSIQLQKQFFVQWLLYVNERKRKKARYAEATQIRHDALIRDSLRKFLAYTDHARQRRQASFIHKQVFLHHDRNALAWKYYCKWKNYVEDALKRKHITHSLNVIHTNKHQTKPSAKIAVALVRFDNSPPKIVNRPRPRKPSFLSESFHTVETTTATTDTYDPTKITATRYIKIAVIIYKPYNFFLHNSRGSLQSPSQNILFALATTSDQQHTSLPHSIHSPFVKFKQSKSGETNSPISSSRLLDFDHHQHQSASSDILLLPPSAFELNHSHNDDEPPFSSRTAASTKKSLQQQQLHRPSSVQPTANSKYEFAGFKHRKKTPDITLSFKTKEKKNLLQTKHRLENYIRNKEKLKRLKFQLTNLQSVSDQNNTQILEQELRQLSALVIYEKSQLSNVLQNVDSHMTSN</sequence>
<dbReference type="Proteomes" id="UP000663829">
    <property type="component" value="Unassembled WGS sequence"/>
</dbReference>
<dbReference type="OrthoDB" id="195843at2759"/>
<feature type="region of interest" description="Disordered" evidence="2">
    <location>
        <begin position="702"/>
        <end position="742"/>
    </location>
</feature>
<protein>
    <recommendedName>
        <fullName evidence="6">Protein SFI1 homolog</fullName>
    </recommendedName>
</protein>